<feature type="region of interest" description="Disordered" evidence="13">
    <location>
        <begin position="270"/>
        <end position="313"/>
    </location>
</feature>
<feature type="compositionally biased region" description="Acidic residues" evidence="13">
    <location>
        <begin position="1005"/>
        <end position="1025"/>
    </location>
</feature>
<feature type="region of interest" description="Disordered" evidence="13">
    <location>
        <begin position="827"/>
        <end position="872"/>
    </location>
</feature>
<dbReference type="GO" id="GO:0000407">
    <property type="term" value="C:phagophore assembly site"/>
    <property type="evidence" value="ECO:0007669"/>
    <property type="project" value="UniProtKB-SubCell"/>
</dbReference>
<dbReference type="GO" id="GO:0000045">
    <property type="term" value="P:autophagosome assembly"/>
    <property type="evidence" value="ECO:0007669"/>
    <property type="project" value="TreeGrafter"/>
</dbReference>
<feature type="compositionally biased region" description="Polar residues" evidence="13">
    <location>
        <begin position="1119"/>
        <end position="1131"/>
    </location>
</feature>
<evidence type="ECO:0000256" key="7">
    <source>
        <dbReference type="ARBA" id="ARBA00022801"/>
    </source>
</evidence>
<feature type="compositionally biased region" description="Low complexity" evidence="13">
    <location>
        <begin position="40"/>
        <end position="49"/>
    </location>
</feature>
<dbReference type="GO" id="GO:0019786">
    <property type="term" value="F:protein-phosphatidylethanolamide deconjugating activity"/>
    <property type="evidence" value="ECO:0007669"/>
    <property type="project" value="InterPro"/>
</dbReference>
<keyword evidence="8" id="KW-0788">Thiol protease</keyword>
<feature type="compositionally biased region" description="Polar residues" evidence="13">
    <location>
        <begin position="422"/>
        <end position="436"/>
    </location>
</feature>
<comment type="subcellular location">
    <subcellularLocation>
        <location evidence="2">Cytoplasm</location>
    </subcellularLocation>
    <subcellularLocation>
        <location evidence="1">Preautophagosomal structure</location>
    </subcellularLocation>
</comment>
<accession>A0A9P6T7U6</accession>
<feature type="compositionally biased region" description="Polar residues" evidence="13">
    <location>
        <begin position="392"/>
        <end position="401"/>
    </location>
</feature>
<dbReference type="OrthoDB" id="2505560at2759"/>
<feature type="region of interest" description="Disordered" evidence="13">
    <location>
        <begin position="385"/>
        <end position="471"/>
    </location>
</feature>
<dbReference type="AlphaFoldDB" id="A0A9P6T7U6"/>
<feature type="compositionally biased region" description="Low complexity" evidence="13">
    <location>
        <begin position="854"/>
        <end position="868"/>
    </location>
</feature>
<comment type="caution">
    <text evidence="15">The sequence shown here is derived from an EMBL/GenBank/DDBJ whole genome shotgun (WGS) entry which is preliminary data.</text>
</comment>
<dbReference type="SUPFAM" id="SSF54001">
    <property type="entry name" value="Cysteine proteinases"/>
    <property type="match status" value="1"/>
</dbReference>
<feature type="compositionally biased region" description="Pro residues" evidence="13">
    <location>
        <begin position="120"/>
        <end position="129"/>
    </location>
</feature>
<protein>
    <recommendedName>
        <fullName evidence="12">Autophagy-related protein 4</fullName>
    </recommendedName>
</protein>
<keyword evidence="6" id="KW-0645">Protease</keyword>
<dbReference type="PANTHER" id="PTHR22624:SF49">
    <property type="entry name" value="CYSTEINE PROTEASE"/>
    <property type="match status" value="1"/>
</dbReference>
<evidence type="ECO:0000256" key="3">
    <source>
        <dbReference type="ARBA" id="ARBA00010958"/>
    </source>
</evidence>
<dbReference type="InterPro" id="IPR005078">
    <property type="entry name" value="Peptidase_C54"/>
</dbReference>
<keyword evidence="10" id="KW-0072">Autophagy</keyword>
<keyword evidence="16" id="KW-1185">Reference proteome</keyword>
<name>A0A9P6T7U6_9BASI</name>
<evidence type="ECO:0000256" key="13">
    <source>
        <dbReference type="SAM" id="MobiDB-lite"/>
    </source>
</evidence>
<gene>
    <name evidence="15" type="ORF">CROQUDRAFT_97666</name>
</gene>
<sequence>MNHQPQLQLTGKHNSHLSKLAPKLRRASSKVFAQVQHNFSSGSGSGSLHPPLPSPSTSPILPSKPLDSNPRRDSMNSSDYEPITSADTRSFEDDGQEGSLQDALDHSENQLNQLENTSPQPTPPEPSELPLPSDTPRSIRTKNTKPPKPGKQHGATSYPASPTSSLNHHHRHQSITSPSKPALPSERSQYSLTPEDEPNEIRTSIDHFRNAPSPSALRRPRQPTSPTFRHPPRESTLSIVAGGHAALPSRLSGWFQQAFSTSSTHLPILSTPSSPSAIKPPTTIGSPEQSTKSGGVKKKPMIKTYSPTNEDPGKKLIFVDPKRSPGPTARGIGNFFDKAVNYMFDTDAFAYDTRLSSDMWIMGGQQFSGGWKWDQQSTIDHLTDENIGWSGSEASHQPTGTNKKRTGLRRVTTNKAKGFFKHTTSNDHSTSTLDSESQPKKSKAVTFSPSASPSPEPALLRRSTSEEPSALSLPSTITHMYPPLFYHAFTSVIGLTYRSDFPPIPCTPDRLRGTGLSAASTRMGGMLASLSLSIGRGGKKSKSQQGDSRSPSPNLIRTIEEETEHQQDGGLRGLTTDAGWGCMLRTGQSLLANAILVSHLGRDWRRPILSLLDPSSNVVPDPAYARLMSWFIDSSSPLAPFSVHRFVSKGKELGKEVGEWFGPSTAAGAIKALTNEFVAAGVGVASDIDGTVYRSDVFQSSILPGSATSKATGIGNRTRSATVPKLPFWQRPVLVLINVRLGLDRVNPSYYETIKATFTFPQSVGIAGGRPSQSYYFCGYQDNSLFYIDPHHPCPAIPLEEPPGPLVLSAQRSPLIKTRIKTNGNVEGEWEQVSTDTDSLTSTSSEPPKRLGSSKHPSISSSSGGTSSTDRERLEEFYSRAYSDTSLRTFHPEKVRRMTISAMDPSMLVGFLVRDEADWEDLTRRIRSFKPPLFHIADVTPAWMKPSTGRESTDFRPSDDSDLGVDSWSDNEAEEWGTTNTNKTQEDHNEDLDDSSFDSHHAPSDEAEAVADGEGEEEEEWDEMELPVPNPTATNTEVSRSDTLRANKFPESLDLSKTITSKNSRPRNSHSRLSSDELSSSCRPRVIHKPSRSLSHFPSPPPLSSSSSSSLRDEPRSRNVSAATVRATKQSDGIVEQSAEDQSTDNAPQLQQQRRRLDSLHVPLS</sequence>
<feature type="compositionally biased region" description="Polar residues" evidence="13">
    <location>
        <begin position="283"/>
        <end position="293"/>
    </location>
</feature>
<keyword evidence="4" id="KW-0813">Transport</keyword>
<feature type="region of interest" description="Disordered" evidence="13">
    <location>
        <begin position="1"/>
        <end position="234"/>
    </location>
</feature>
<evidence type="ECO:0000313" key="15">
    <source>
        <dbReference type="EMBL" id="KAG0142311.1"/>
    </source>
</evidence>
<feature type="compositionally biased region" description="Basic residues" evidence="13">
    <location>
        <begin position="139"/>
        <end position="151"/>
    </location>
</feature>
<evidence type="ECO:0000256" key="2">
    <source>
        <dbReference type="ARBA" id="ARBA00004496"/>
    </source>
</evidence>
<comment type="catalytic activity">
    <reaction evidence="11">
        <text>[protein]-C-terminal L-amino acid-glycyl-phosphatidylethanolamide + H2O = [protein]-C-terminal L-amino acid-glycine + a 1,2-diacyl-sn-glycero-3-phosphoethanolamine</text>
        <dbReference type="Rhea" id="RHEA:67548"/>
        <dbReference type="Rhea" id="RHEA-COMP:17323"/>
        <dbReference type="Rhea" id="RHEA-COMP:17324"/>
        <dbReference type="ChEBI" id="CHEBI:15377"/>
        <dbReference type="ChEBI" id="CHEBI:64612"/>
        <dbReference type="ChEBI" id="CHEBI:172940"/>
        <dbReference type="ChEBI" id="CHEBI:172941"/>
    </reaction>
    <physiologicalReaction direction="left-to-right" evidence="11">
        <dbReference type="Rhea" id="RHEA:67549"/>
    </physiologicalReaction>
</comment>
<keyword evidence="7" id="KW-0378">Hydrolase</keyword>
<keyword evidence="5" id="KW-0963">Cytoplasm</keyword>
<dbReference type="GO" id="GO:0034727">
    <property type="term" value="P:piecemeal microautophagy of the nucleus"/>
    <property type="evidence" value="ECO:0007669"/>
    <property type="project" value="TreeGrafter"/>
</dbReference>
<feature type="compositionally biased region" description="Polar residues" evidence="13">
    <location>
        <begin position="1"/>
        <end position="12"/>
    </location>
</feature>
<feature type="region of interest" description="Disordered" evidence="13">
    <location>
        <begin position="944"/>
        <end position="1165"/>
    </location>
</feature>
<feature type="domain" description="Peptidase C54 catalytic" evidence="14">
    <location>
        <begin position="485"/>
        <end position="924"/>
    </location>
</feature>
<dbReference type="InterPro" id="IPR038765">
    <property type="entry name" value="Papain-like_cys_pep_sf"/>
</dbReference>
<dbReference type="GO" id="GO:0000423">
    <property type="term" value="P:mitophagy"/>
    <property type="evidence" value="ECO:0007669"/>
    <property type="project" value="TreeGrafter"/>
</dbReference>
<evidence type="ECO:0000256" key="11">
    <source>
        <dbReference type="ARBA" id="ARBA00029362"/>
    </source>
</evidence>
<feature type="compositionally biased region" description="Low complexity" evidence="13">
    <location>
        <begin position="834"/>
        <end position="845"/>
    </location>
</feature>
<dbReference type="InterPro" id="IPR046792">
    <property type="entry name" value="Peptidase_C54_cat"/>
</dbReference>
<dbReference type="Pfam" id="PF03416">
    <property type="entry name" value="Peptidase_C54"/>
    <property type="match status" value="1"/>
</dbReference>
<dbReference type="GO" id="GO:0015031">
    <property type="term" value="P:protein transport"/>
    <property type="evidence" value="ECO:0007669"/>
    <property type="project" value="UniProtKB-KW"/>
</dbReference>
<evidence type="ECO:0000256" key="5">
    <source>
        <dbReference type="ARBA" id="ARBA00022490"/>
    </source>
</evidence>
<feature type="compositionally biased region" description="Low complexity" evidence="13">
    <location>
        <begin position="57"/>
        <end position="66"/>
    </location>
</feature>
<evidence type="ECO:0000313" key="16">
    <source>
        <dbReference type="Proteomes" id="UP000886653"/>
    </source>
</evidence>
<feature type="compositionally biased region" description="Polar residues" evidence="13">
    <location>
        <begin position="154"/>
        <end position="166"/>
    </location>
</feature>
<dbReference type="EMBL" id="MU167352">
    <property type="protein sequence ID" value="KAG0142311.1"/>
    <property type="molecule type" value="Genomic_DNA"/>
</dbReference>
<dbReference type="GO" id="GO:0035973">
    <property type="term" value="P:aggrephagy"/>
    <property type="evidence" value="ECO:0007669"/>
    <property type="project" value="TreeGrafter"/>
</dbReference>
<evidence type="ECO:0000259" key="14">
    <source>
        <dbReference type="Pfam" id="PF03416"/>
    </source>
</evidence>
<evidence type="ECO:0000256" key="6">
    <source>
        <dbReference type="ARBA" id="ARBA00022670"/>
    </source>
</evidence>
<feature type="compositionally biased region" description="Basic and acidic residues" evidence="13">
    <location>
        <begin position="199"/>
        <end position="209"/>
    </location>
</feature>
<evidence type="ECO:0000256" key="1">
    <source>
        <dbReference type="ARBA" id="ARBA00004329"/>
    </source>
</evidence>
<evidence type="ECO:0000256" key="9">
    <source>
        <dbReference type="ARBA" id="ARBA00022927"/>
    </source>
</evidence>
<evidence type="ECO:0000256" key="10">
    <source>
        <dbReference type="ARBA" id="ARBA00023006"/>
    </source>
</evidence>
<organism evidence="15 16">
    <name type="scientific">Cronartium quercuum f. sp. fusiforme G11</name>
    <dbReference type="NCBI Taxonomy" id="708437"/>
    <lineage>
        <taxon>Eukaryota</taxon>
        <taxon>Fungi</taxon>
        <taxon>Dikarya</taxon>
        <taxon>Basidiomycota</taxon>
        <taxon>Pucciniomycotina</taxon>
        <taxon>Pucciniomycetes</taxon>
        <taxon>Pucciniales</taxon>
        <taxon>Coleosporiaceae</taxon>
        <taxon>Cronartium</taxon>
    </lineage>
</organism>
<dbReference type="Proteomes" id="UP000886653">
    <property type="component" value="Unassembled WGS sequence"/>
</dbReference>
<comment type="similarity">
    <text evidence="3">Belongs to the peptidase C54 family.</text>
</comment>
<evidence type="ECO:0000256" key="4">
    <source>
        <dbReference type="ARBA" id="ARBA00022448"/>
    </source>
</evidence>
<dbReference type="PANTHER" id="PTHR22624">
    <property type="entry name" value="CYSTEINE PROTEASE ATG4"/>
    <property type="match status" value="1"/>
</dbReference>
<dbReference type="GO" id="GO:0004197">
    <property type="term" value="F:cysteine-type endopeptidase activity"/>
    <property type="evidence" value="ECO:0007669"/>
    <property type="project" value="TreeGrafter"/>
</dbReference>
<feature type="region of interest" description="Disordered" evidence="13">
    <location>
        <begin position="534"/>
        <end position="554"/>
    </location>
</feature>
<reference evidence="15" key="1">
    <citation type="submission" date="2013-11" db="EMBL/GenBank/DDBJ databases">
        <title>Genome sequence of the fusiform rust pathogen reveals effectors for host alternation and coevolution with pine.</title>
        <authorList>
            <consortium name="DOE Joint Genome Institute"/>
            <person name="Smith K."/>
            <person name="Pendleton A."/>
            <person name="Kubisiak T."/>
            <person name="Anderson C."/>
            <person name="Salamov A."/>
            <person name="Aerts A."/>
            <person name="Riley R."/>
            <person name="Clum A."/>
            <person name="Lindquist E."/>
            <person name="Ence D."/>
            <person name="Campbell M."/>
            <person name="Kronenberg Z."/>
            <person name="Feau N."/>
            <person name="Dhillon B."/>
            <person name="Hamelin R."/>
            <person name="Burleigh J."/>
            <person name="Smith J."/>
            <person name="Yandell M."/>
            <person name="Nelson C."/>
            <person name="Grigoriev I."/>
            <person name="Davis J."/>
        </authorList>
    </citation>
    <scope>NUCLEOTIDE SEQUENCE</scope>
    <source>
        <strain evidence="15">G11</strain>
    </source>
</reference>
<dbReference type="GO" id="GO:0016485">
    <property type="term" value="P:protein processing"/>
    <property type="evidence" value="ECO:0007669"/>
    <property type="project" value="TreeGrafter"/>
</dbReference>
<keyword evidence="9" id="KW-0653">Protein transport</keyword>
<proteinExistence type="inferred from homology"/>
<evidence type="ECO:0000256" key="8">
    <source>
        <dbReference type="ARBA" id="ARBA00022807"/>
    </source>
</evidence>
<evidence type="ECO:0000256" key="12">
    <source>
        <dbReference type="ARBA" id="ARBA00030240"/>
    </source>
</evidence>